<sequence length="255" mass="27588">MKMASTEHNVSGNAPAGRKRFWKQADVVPEGQGFVVQLDGRSIRLPRKTPLCVTSRALADALAAEWQAAGQNADGRFSPADLPLTGIAGSMIERIPAEREGVLRSLLAYAGSDLLCYREPGEGKLAQAQRKEWDPWLEWLRKQYGAILHTSCSVMPIVQPEESLQKLYDAMEKLNPAELAVLAVSVPALGSLVLGLALVNGAGSVDDLVASATLDERMQMAVWGEDTEITDRIAGIQREVADAARFLELARKPAA</sequence>
<dbReference type="AlphaFoldDB" id="A0A1A0DQD7"/>
<evidence type="ECO:0000313" key="5">
    <source>
        <dbReference type="Proteomes" id="UP000093796"/>
    </source>
</evidence>
<dbReference type="GO" id="GO:0043461">
    <property type="term" value="P:proton-transporting ATP synthase complex assembly"/>
    <property type="evidence" value="ECO:0007669"/>
    <property type="project" value="InterPro"/>
</dbReference>
<dbReference type="PANTHER" id="PTHR21013">
    <property type="entry name" value="ATP SYNTHASE MITOCHONDRIAL F1 COMPLEX ASSEMBLY FACTOR 2/ATP12 PROTEIN, MITOCHONDRIAL PRECURSOR"/>
    <property type="match status" value="1"/>
</dbReference>
<dbReference type="Gene3D" id="3.30.2180.10">
    <property type="entry name" value="ATP12-like"/>
    <property type="match status" value="1"/>
</dbReference>
<name>A0A1A0DQD7_ACEPA</name>
<evidence type="ECO:0000256" key="2">
    <source>
        <dbReference type="ARBA" id="ARBA00022946"/>
    </source>
</evidence>
<dbReference type="InterPro" id="IPR011419">
    <property type="entry name" value="ATP12_ATP_synth-F1-assembly"/>
</dbReference>
<dbReference type="eggNOG" id="COG5387">
    <property type="taxonomic scope" value="Bacteria"/>
</dbReference>
<dbReference type="Gene3D" id="1.10.3580.10">
    <property type="entry name" value="ATP12 ATPase"/>
    <property type="match status" value="1"/>
</dbReference>
<evidence type="ECO:0000256" key="1">
    <source>
        <dbReference type="ARBA" id="ARBA00008231"/>
    </source>
</evidence>
<dbReference type="SUPFAM" id="SSF160909">
    <property type="entry name" value="ATP12-like"/>
    <property type="match status" value="1"/>
</dbReference>
<reference evidence="4 5" key="1">
    <citation type="submission" date="2016-05" db="EMBL/GenBank/DDBJ databases">
        <title>Genome sequencing of Acetobacter pasteurianus strain SRCM100623.</title>
        <authorList>
            <person name="Song Y.R."/>
        </authorList>
    </citation>
    <scope>NUCLEOTIDE SEQUENCE [LARGE SCALE GENOMIC DNA]</scope>
    <source>
        <strain evidence="4 5">SRCM100623</strain>
    </source>
</reference>
<dbReference type="RefSeq" id="WP_003629622.1">
    <property type="nucleotide sequence ID" value="NZ_LYUD01000001.1"/>
</dbReference>
<dbReference type="Proteomes" id="UP000093796">
    <property type="component" value="Unassembled WGS sequence"/>
</dbReference>
<dbReference type="EMBL" id="LYUD01000001">
    <property type="protein sequence ID" value="OAZ76887.1"/>
    <property type="molecule type" value="Genomic_DNA"/>
</dbReference>
<gene>
    <name evidence="4" type="ORF">SRCM100623_00113</name>
</gene>
<comment type="similarity">
    <text evidence="1">Belongs to the ATP12 family.</text>
</comment>
<dbReference type="PATRIC" id="fig|438.15.peg.111"/>
<evidence type="ECO:0000256" key="3">
    <source>
        <dbReference type="ARBA" id="ARBA00023186"/>
    </source>
</evidence>
<keyword evidence="3" id="KW-0143">Chaperone</keyword>
<dbReference type="Pfam" id="PF07542">
    <property type="entry name" value="ATP12"/>
    <property type="match status" value="1"/>
</dbReference>
<organism evidence="4 5">
    <name type="scientific">Acetobacter pasteurianus</name>
    <name type="common">Acetobacter turbidans</name>
    <dbReference type="NCBI Taxonomy" id="438"/>
    <lineage>
        <taxon>Bacteria</taxon>
        <taxon>Pseudomonadati</taxon>
        <taxon>Pseudomonadota</taxon>
        <taxon>Alphaproteobacteria</taxon>
        <taxon>Acetobacterales</taxon>
        <taxon>Acetobacteraceae</taxon>
        <taxon>Acetobacter</taxon>
    </lineage>
</organism>
<keyword evidence="2" id="KW-0809">Transit peptide</keyword>
<dbReference type="InterPro" id="IPR023335">
    <property type="entry name" value="ATP12_ortho_dom_sf"/>
</dbReference>
<dbReference type="OrthoDB" id="9797825at2"/>
<dbReference type="PANTHER" id="PTHR21013:SF10">
    <property type="entry name" value="ATP SYNTHASE MITOCHONDRIAL F1 COMPLEX ASSEMBLY FACTOR 2"/>
    <property type="match status" value="1"/>
</dbReference>
<proteinExistence type="inferred from homology"/>
<accession>A0A1A0DQD7</accession>
<protein>
    <submittedName>
        <fullName evidence="4">Uncharacterized protein</fullName>
    </submittedName>
</protein>
<evidence type="ECO:0000313" key="4">
    <source>
        <dbReference type="EMBL" id="OAZ76887.1"/>
    </source>
</evidence>
<comment type="caution">
    <text evidence="4">The sequence shown here is derived from an EMBL/GenBank/DDBJ whole genome shotgun (WGS) entry which is preliminary data.</text>
</comment>
<dbReference type="InterPro" id="IPR042272">
    <property type="entry name" value="ATP12_ATP_synth-F1-assembly_N"/>
</dbReference>